<dbReference type="Pfam" id="PF08893">
    <property type="entry name" value="DUF1839"/>
    <property type="match status" value="1"/>
</dbReference>
<protein>
    <submittedName>
        <fullName evidence="1">DUF1839 family protein</fullName>
    </submittedName>
</protein>
<dbReference type="Proteomes" id="UP000298781">
    <property type="component" value="Chromosome"/>
</dbReference>
<accession>A0A4D7AVC0</accession>
<reference evidence="1 2" key="1">
    <citation type="submission" date="2019-04" db="EMBL/GenBank/DDBJ databases">
        <title>Phreatobacter aquaticus sp. nov.</title>
        <authorList>
            <person name="Choi A."/>
        </authorList>
    </citation>
    <scope>NUCLEOTIDE SEQUENCE [LARGE SCALE GENOMIC DNA]</scope>
    <source>
        <strain evidence="1 2">KCTC 52518</strain>
    </source>
</reference>
<keyword evidence="2" id="KW-1185">Reference proteome</keyword>
<dbReference type="InterPro" id="IPR014989">
    <property type="entry name" value="DUF1839"/>
</dbReference>
<gene>
    <name evidence="1" type="ORF">E8M01_05220</name>
</gene>
<proteinExistence type="predicted"/>
<dbReference type="RefSeq" id="WP_136959148.1">
    <property type="nucleotide sequence ID" value="NZ_CP039690.1"/>
</dbReference>
<dbReference type="AlphaFoldDB" id="A0A4D7AVC0"/>
<organism evidence="1 2">
    <name type="scientific">Phreatobacter stygius</name>
    <dbReference type="NCBI Taxonomy" id="1940610"/>
    <lineage>
        <taxon>Bacteria</taxon>
        <taxon>Pseudomonadati</taxon>
        <taxon>Pseudomonadota</taxon>
        <taxon>Alphaproteobacteria</taxon>
        <taxon>Hyphomicrobiales</taxon>
        <taxon>Phreatobacteraceae</taxon>
        <taxon>Phreatobacter</taxon>
    </lineage>
</organism>
<name>A0A4D7AVC0_9HYPH</name>
<sequence length="338" mass="36871">MAPVFVELDAAAYVRHPLHDPANHWPETNCHTDLFIEILHTLGREPAAGLGMTLAQDFEGDQFTFFKMAAADLETLFGLDVQELSIYRPLADHIDAQLTRGRLTLIEVDAHYLADTRGVTYKTGHSKTTIAVNRFERSPARLGYFHNAGYFEAEGADVEAMFGFGSAPQPVLPPYVEFVKVIGPGLTGQALLDAAIERLAGHWARRPRTNPIDAYRAALPAHLDWLVAEPPCSFHPYAFNTARQFGANIALAGAHLAWLGSQGIGGLAGAVGLCDRMTTAAKTFQFLLARALARKRFDALDPALEAVARDYDQLVDDVSTAFRFGASPEARPQVRAAS</sequence>
<evidence type="ECO:0000313" key="1">
    <source>
        <dbReference type="EMBL" id="QCI63691.1"/>
    </source>
</evidence>
<dbReference type="OrthoDB" id="8477651at2"/>
<dbReference type="KEGG" id="pstg:E8M01_05220"/>
<dbReference type="EMBL" id="CP039690">
    <property type="protein sequence ID" value="QCI63691.1"/>
    <property type="molecule type" value="Genomic_DNA"/>
</dbReference>
<evidence type="ECO:0000313" key="2">
    <source>
        <dbReference type="Proteomes" id="UP000298781"/>
    </source>
</evidence>